<name>A0AA96J1I3_9FLAO</name>
<sequence>MKNITLFKFLGFSSSDNCVVSRRENGFKLDFSKVTSVEECCSETKKKPKGVMGILVLLMLFLFSNISTAQITLDGDPNDWGTLLSTPGGIKARITDPIDGTDDIWTLGSKDVQQISQWAWTTNSSNDKNNMANVGYYFDGTFLYFFADRRANNGDSAIGFWILQDSVGKLGVTSGGFSGQHIDGDILMISHFVNGGAVADINAYRWTNGALDPTPIPLPTSGLDARVNVNTVNSPPSWNYVPKFGAAGTYPPSSFFEGYIDLSSVNFNLSVCLGTFLAETRNSQSLTASLEDLARGRFGSVPAPKTLVGSSFCSSSPNSGTITLANSETQVSYQLKKDSDDTNVQVAQLGTGGTLTWSNLPAGNYYVVATNTISECTTLIGRPTAVTVVQSPTVSVNSPSKCSNDPAVSITATVNPAGTYTYVWTVPQGASNPGNVASFNATVGGSYSVVVTNGSTNCSGSGSGTLTVNPSPNLVTNNPAPVCAPLTVDLTLPAVTTGSNLQGGTLTYWTNSGATTPLNNPSAVSASGTYYIKVTTSANCTDIKPVTVTIIPVIPIVINCPQNSSTSACAYADQAAVNAAFATWLGGFTASGGNGTLVTSGLQNLSAPNLCAGGNVTVNFSASDDCGKQATCSATFTITAAPQVTVNAPAASSTSACAYADQAAVNAAFATWLGGFTVSGGCNPQGSYGEVSAPNACGGTTTVTYTVMDKCYQTSTVTRAFTITPAPQVTVNAPAASSTSACAYADQAAVNAAFATWLGGFTVSGGCNPQGSYGEVSAPNACGGTTTVTYTVMDKCYQTSTVTRAFTITPAPQVTVNAPAASSTSACAYADQAAVNAAFATWLGGFTVSGGCNPQGSYGEVSAPNACGGTTTVTYTVMDKCYQTSTVTRAFTITPAPQVTVNAPAASSTSACAYADQAAVNAAFATWLGGFTVSGGCNPQGSYGEVSAPNACGGTTTVTYTVMDKCYQTSTVTRAFTITPAPQVTVNAPAASSTSACAYADQAAVNAAFATWLGGFTVSGGCNPQGSYGEVSAPNACGGTTTVTYTVMDKCYQTSTVTRAFTITPAPQVTVNAPAASSTSACAYADQAAVNAAFATWLGGFTVSGGCNPQGSYGEVSAPNACGGTTTVTYTVMDKCYQTSTVTRAFTITPAPQVTVNAPAASSTSACAYADQAAVNAAFATWLGGFTVSGGCNPQGSYGEVSAPNACGGTTTVTYTVMDKCYQTSTVTRAFTITPAPQVTVNAPAASSTSACAYADQAAVNAAFATWLGGFTVSGGCNPQGSYGEVSAPNACGGTTTVTYTVMDKCYQTSTVTRAFTITPAPQVTVNAPAASSTSACAYADQAAVNAAFATWLGGFTVSGGCNPQGSYGEVSAPNACGGTTTVTYTVMDKCYQTSTVTRAFTITPAPQVTVNAPAASSTSACAYADQAAVNAAFATWLGGFTVSGGCNPQGSYGEVSAPNACGGTTTVTYTVMDKCYQTSTVTRAFTITPAPQVTVNAPAASSTSACAYADQAAVNAAFATWLGGFTVSGGCNPQGSYGEVSAPNACGGTTTVTYTVMDKCYQTSTVTRAFTITPAPQVTVNAPAASSTSACAYADQAAVNAAFATWLGGFTVSGGCNPQGSYGEVSAPNACGGTTTVTYTVMDKCYQTSTVTRAFTITPAPQVTVNAPAASSTSACAYADQAAVNAAFATWLGGFTVSGGCNPQGSYGEVSAPNACGGTTTVTYTVMDKCYQTSTVTRAFTITPAPQVTVNAPAASSTSACAYADQAAVNAAFATWLGGFTVSGGCNPQGSYGEVSAPNACGGTTTVTYTVMDKCYQTSTVTRAFTITPAPQVTVNAPAASSTSACAYADQAAVNAAFATWLGGFTVSGGCNPQGSYGEVSAPNACGGTTTVTYTVMDKCYQTSTVTRAFTITPAPQVTVNAPAASSTSACAYADQAAVNAAFATWLGGFTVSGGCNPQGSYGEVSAPNACGGTTTVTYTVMDKCYQTSTVTRAFTITPAPQVTVSSTSACAYADQAAVNAAFATWLGGFTVSAAMEK</sequence>
<gene>
    <name evidence="4" type="ORF">RN608_07700</name>
</gene>
<proteinExistence type="predicted"/>
<protein>
    <recommendedName>
        <fullName evidence="3">HYR domain-containing protein</fullName>
    </recommendedName>
</protein>
<keyword evidence="2" id="KW-1133">Transmembrane helix</keyword>
<dbReference type="PROSITE" id="PS50825">
    <property type="entry name" value="HYR"/>
    <property type="match status" value="1"/>
</dbReference>
<keyword evidence="1" id="KW-0677">Repeat</keyword>
<evidence type="ECO:0000256" key="2">
    <source>
        <dbReference type="SAM" id="Phobius"/>
    </source>
</evidence>
<dbReference type="EMBL" id="CP134878">
    <property type="protein sequence ID" value="WNM17895.1"/>
    <property type="molecule type" value="Genomic_DNA"/>
</dbReference>
<dbReference type="InterPro" id="IPR003410">
    <property type="entry name" value="HYR_dom"/>
</dbReference>
<evidence type="ECO:0000256" key="1">
    <source>
        <dbReference type="ARBA" id="ARBA00022737"/>
    </source>
</evidence>
<evidence type="ECO:0000313" key="4">
    <source>
        <dbReference type="EMBL" id="WNM17895.1"/>
    </source>
</evidence>
<dbReference type="InterPro" id="IPR013783">
    <property type="entry name" value="Ig-like_fold"/>
</dbReference>
<keyword evidence="2" id="KW-0812">Transmembrane</keyword>
<dbReference type="RefSeq" id="WP_313321545.1">
    <property type="nucleotide sequence ID" value="NZ_CP134878.1"/>
</dbReference>
<reference evidence="4" key="1">
    <citation type="submission" date="2023-09" db="EMBL/GenBank/DDBJ databases">
        <title>Flavobacterium sp. a novel bacteria isolate from Pepper rhizosphere.</title>
        <authorList>
            <person name="Peng Y."/>
            <person name="Lee J."/>
        </authorList>
    </citation>
    <scope>NUCLEOTIDE SEQUENCE</scope>
    <source>
        <strain evidence="4">PMR2A8</strain>
    </source>
</reference>
<organism evidence="4">
    <name type="scientific">Flavobacterium capsici</name>
    <dbReference type="NCBI Taxonomy" id="3075618"/>
    <lineage>
        <taxon>Bacteria</taxon>
        <taxon>Pseudomonadati</taxon>
        <taxon>Bacteroidota</taxon>
        <taxon>Flavobacteriia</taxon>
        <taxon>Flavobacteriales</taxon>
        <taxon>Flavobacteriaceae</taxon>
        <taxon>Flavobacterium</taxon>
    </lineage>
</organism>
<feature type="domain" description="HYR" evidence="3">
    <location>
        <begin position="550"/>
        <end position="640"/>
    </location>
</feature>
<feature type="transmembrane region" description="Helical" evidence="2">
    <location>
        <begin position="51"/>
        <end position="73"/>
    </location>
</feature>
<keyword evidence="2" id="KW-0472">Membrane</keyword>
<evidence type="ECO:0000259" key="3">
    <source>
        <dbReference type="PROSITE" id="PS50825"/>
    </source>
</evidence>
<dbReference type="Gene3D" id="2.60.40.10">
    <property type="entry name" value="Immunoglobulins"/>
    <property type="match status" value="1"/>
</dbReference>
<accession>A0AA96J1I3</accession>